<evidence type="ECO:0000313" key="2">
    <source>
        <dbReference type="EMBL" id="KAJ7358475.1"/>
    </source>
</evidence>
<dbReference type="AlphaFoldDB" id="A0AAD7AHN3"/>
<sequence>MSSHLTQLLCCGARPRAAPPDVQSTVIPNEHSRLLDKPKSPAIVDVVAHQSLSDRLANIVRAKEGKMVSVSARTPFTLHGAEQAPSTSTVNGGRNRANVSRRPPVLTMTPARSHGSLNLYSDSRSRHSSDSGSRSSSRQPALRSQSARLGSSAPPTTSVPSSASASDNRGKAPDASEWFAESGSELSVEGDEEPAPPTSGVEVHVRTPIAHPAASAEMRGIAFDWDA</sequence>
<dbReference type="EMBL" id="JARIHO010000007">
    <property type="protein sequence ID" value="KAJ7358475.1"/>
    <property type="molecule type" value="Genomic_DNA"/>
</dbReference>
<keyword evidence="3" id="KW-1185">Reference proteome</keyword>
<name>A0AAD7AHN3_9AGAR</name>
<accession>A0AAD7AHN3</accession>
<organism evidence="2 3">
    <name type="scientific">Mycena albidolilacea</name>
    <dbReference type="NCBI Taxonomy" id="1033008"/>
    <lineage>
        <taxon>Eukaryota</taxon>
        <taxon>Fungi</taxon>
        <taxon>Dikarya</taxon>
        <taxon>Basidiomycota</taxon>
        <taxon>Agaricomycotina</taxon>
        <taxon>Agaricomycetes</taxon>
        <taxon>Agaricomycetidae</taxon>
        <taxon>Agaricales</taxon>
        <taxon>Marasmiineae</taxon>
        <taxon>Mycenaceae</taxon>
        <taxon>Mycena</taxon>
    </lineage>
</organism>
<feature type="region of interest" description="Disordered" evidence="1">
    <location>
        <begin position="78"/>
        <end position="227"/>
    </location>
</feature>
<comment type="caution">
    <text evidence="2">The sequence shown here is derived from an EMBL/GenBank/DDBJ whole genome shotgun (WGS) entry which is preliminary data.</text>
</comment>
<reference evidence="2" key="1">
    <citation type="submission" date="2023-03" db="EMBL/GenBank/DDBJ databases">
        <title>Massive genome expansion in bonnet fungi (Mycena s.s.) driven by repeated elements and novel gene families across ecological guilds.</title>
        <authorList>
            <consortium name="Lawrence Berkeley National Laboratory"/>
            <person name="Harder C.B."/>
            <person name="Miyauchi S."/>
            <person name="Viragh M."/>
            <person name="Kuo A."/>
            <person name="Thoen E."/>
            <person name="Andreopoulos B."/>
            <person name="Lu D."/>
            <person name="Skrede I."/>
            <person name="Drula E."/>
            <person name="Henrissat B."/>
            <person name="Morin E."/>
            <person name="Kohler A."/>
            <person name="Barry K."/>
            <person name="LaButti K."/>
            <person name="Morin E."/>
            <person name="Salamov A."/>
            <person name="Lipzen A."/>
            <person name="Mereny Z."/>
            <person name="Hegedus B."/>
            <person name="Baldrian P."/>
            <person name="Stursova M."/>
            <person name="Weitz H."/>
            <person name="Taylor A."/>
            <person name="Grigoriev I.V."/>
            <person name="Nagy L.G."/>
            <person name="Martin F."/>
            <person name="Kauserud H."/>
        </authorList>
    </citation>
    <scope>NUCLEOTIDE SEQUENCE</scope>
    <source>
        <strain evidence="2">CBHHK002</strain>
    </source>
</reference>
<gene>
    <name evidence="2" type="ORF">DFH08DRAFT_848553</name>
</gene>
<proteinExistence type="predicted"/>
<evidence type="ECO:0000313" key="3">
    <source>
        <dbReference type="Proteomes" id="UP001218218"/>
    </source>
</evidence>
<dbReference type="Proteomes" id="UP001218218">
    <property type="component" value="Unassembled WGS sequence"/>
</dbReference>
<feature type="compositionally biased region" description="Low complexity" evidence="1">
    <location>
        <begin position="151"/>
        <end position="166"/>
    </location>
</feature>
<evidence type="ECO:0000256" key="1">
    <source>
        <dbReference type="SAM" id="MobiDB-lite"/>
    </source>
</evidence>
<protein>
    <submittedName>
        <fullName evidence="2">Uncharacterized protein</fullName>
    </submittedName>
</protein>